<gene>
    <name evidence="4" type="ORF">LVIROSA_LOCUS21992</name>
</gene>
<comment type="caution">
    <text evidence="4">The sequence shown here is derived from an EMBL/GenBank/DDBJ whole genome shotgun (WGS) entry which is preliminary data.</text>
</comment>
<feature type="domain" description="C-JID" evidence="3">
    <location>
        <begin position="21"/>
        <end position="100"/>
    </location>
</feature>
<organism evidence="4 5">
    <name type="scientific">Lactuca virosa</name>
    <dbReference type="NCBI Taxonomy" id="75947"/>
    <lineage>
        <taxon>Eukaryota</taxon>
        <taxon>Viridiplantae</taxon>
        <taxon>Streptophyta</taxon>
        <taxon>Embryophyta</taxon>
        <taxon>Tracheophyta</taxon>
        <taxon>Spermatophyta</taxon>
        <taxon>Magnoliopsida</taxon>
        <taxon>eudicotyledons</taxon>
        <taxon>Gunneridae</taxon>
        <taxon>Pentapetalae</taxon>
        <taxon>asterids</taxon>
        <taxon>campanulids</taxon>
        <taxon>Asterales</taxon>
        <taxon>Asteraceae</taxon>
        <taxon>Cichorioideae</taxon>
        <taxon>Cichorieae</taxon>
        <taxon>Lactucinae</taxon>
        <taxon>Lactuca</taxon>
    </lineage>
</organism>
<evidence type="ECO:0000313" key="4">
    <source>
        <dbReference type="EMBL" id="CAH1435559.1"/>
    </source>
</evidence>
<evidence type="ECO:0000256" key="1">
    <source>
        <dbReference type="ARBA" id="ARBA00022614"/>
    </source>
</evidence>
<sequence>MLQLSFIKKCVAVNHRLSITIPGRKIPSWIKQEKDGCRIALKLPHKWHTRMMGFVVCGVCHGSWLSHYASPRITFSIVTDGKVIPKSEVHYYATQSAENENVWISYMPLGFFQQMYHDLQPQDWSHIHGYLDITIMRIKDMMKLSLPTLTCMKKSLIRRV</sequence>
<protein>
    <recommendedName>
        <fullName evidence="3">C-JID domain-containing protein</fullName>
    </recommendedName>
</protein>
<reference evidence="4 5" key="1">
    <citation type="submission" date="2022-01" db="EMBL/GenBank/DDBJ databases">
        <authorList>
            <person name="Xiong W."/>
            <person name="Schranz E."/>
        </authorList>
    </citation>
    <scope>NUCLEOTIDE SEQUENCE [LARGE SCALE GENOMIC DNA]</scope>
</reference>
<evidence type="ECO:0000259" key="3">
    <source>
        <dbReference type="Pfam" id="PF20160"/>
    </source>
</evidence>
<accession>A0AAU9NCN9</accession>
<dbReference type="EMBL" id="CAKMRJ010004445">
    <property type="protein sequence ID" value="CAH1435559.1"/>
    <property type="molecule type" value="Genomic_DNA"/>
</dbReference>
<dbReference type="AlphaFoldDB" id="A0AAU9NCN9"/>
<evidence type="ECO:0000256" key="2">
    <source>
        <dbReference type="ARBA" id="ARBA00022737"/>
    </source>
</evidence>
<evidence type="ECO:0000313" key="5">
    <source>
        <dbReference type="Proteomes" id="UP001157418"/>
    </source>
</evidence>
<dbReference type="InterPro" id="IPR045344">
    <property type="entry name" value="C-JID"/>
</dbReference>
<keyword evidence="1" id="KW-0433">Leucine-rich repeat</keyword>
<keyword evidence="2" id="KW-0677">Repeat</keyword>
<proteinExistence type="predicted"/>
<name>A0AAU9NCN9_9ASTR</name>
<dbReference type="Proteomes" id="UP001157418">
    <property type="component" value="Unassembled WGS sequence"/>
</dbReference>
<keyword evidence="5" id="KW-1185">Reference proteome</keyword>
<dbReference type="Pfam" id="PF20160">
    <property type="entry name" value="C-JID"/>
    <property type="match status" value="1"/>
</dbReference>